<dbReference type="OrthoDB" id="39497at2759"/>
<dbReference type="InterPro" id="IPR000591">
    <property type="entry name" value="DEP_dom"/>
</dbReference>
<feature type="domain" description="DEP" evidence="6">
    <location>
        <begin position="1043"/>
        <end position="1118"/>
    </location>
</feature>
<organism evidence="7 8">
    <name type="scientific">Hanseniaspora valbyensis NRRL Y-1626</name>
    <dbReference type="NCBI Taxonomy" id="766949"/>
    <lineage>
        <taxon>Eukaryota</taxon>
        <taxon>Fungi</taxon>
        <taxon>Dikarya</taxon>
        <taxon>Ascomycota</taxon>
        <taxon>Saccharomycotina</taxon>
        <taxon>Saccharomycetes</taxon>
        <taxon>Saccharomycodales</taxon>
        <taxon>Saccharomycodaceae</taxon>
        <taxon>Hanseniaspora</taxon>
    </lineage>
</organism>
<evidence type="ECO:0000259" key="6">
    <source>
        <dbReference type="PROSITE" id="PS50186"/>
    </source>
</evidence>
<feature type="compositionally biased region" description="Low complexity" evidence="5">
    <location>
        <begin position="10"/>
        <end position="22"/>
    </location>
</feature>
<dbReference type="GO" id="GO:0010508">
    <property type="term" value="P:positive regulation of autophagy"/>
    <property type="evidence" value="ECO:0007669"/>
    <property type="project" value="TreeGrafter"/>
</dbReference>
<evidence type="ECO:0000313" key="8">
    <source>
        <dbReference type="Proteomes" id="UP000092321"/>
    </source>
</evidence>
<dbReference type="InterPro" id="IPR036388">
    <property type="entry name" value="WH-like_DNA-bd_sf"/>
</dbReference>
<evidence type="ECO:0000256" key="2">
    <source>
        <dbReference type="ARBA" id="ARBA00005643"/>
    </source>
</evidence>
<dbReference type="Pfam" id="PF00610">
    <property type="entry name" value="DEP"/>
    <property type="match status" value="1"/>
</dbReference>
<dbReference type="GO" id="GO:0005096">
    <property type="term" value="F:GTPase activator activity"/>
    <property type="evidence" value="ECO:0007669"/>
    <property type="project" value="InterPro"/>
</dbReference>
<evidence type="ECO:0000313" key="7">
    <source>
        <dbReference type="EMBL" id="OBA28907.1"/>
    </source>
</evidence>
<evidence type="ECO:0000256" key="5">
    <source>
        <dbReference type="SAM" id="MobiDB-lite"/>
    </source>
</evidence>
<dbReference type="InterPro" id="IPR036390">
    <property type="entry name" value="WH_DNA-bd_sf"/>
</dbReference>
<reference evidence="8" key="1">
    <citation type="journal article" date="2016" name="Proc. Natl. Acad. Sci. U.S.A.">
        <title>Comparative genomics of biotechnologically important yeasts.</title>
        <authorList>
            <person name="Riley R."/>
            <person name="Haridas S."/>
            <person name="Wolfe K.H."/>
            <person name="Lopes M.R."/>
            <person name="Hittinger C.T."/>
            <person name="Goeker M."/>
            <person name="Salamov A.A."/>
            <person name="Wisecaver J.H."/>
            <person name="Long T.M."/>
            <person name="Calvey C.H."/>
            <person name="Aerts A.L."/>
            <person name="Barry K.W."/>
            <person name="Choi C."/>
            <person name="Clum A."/>
            <person name="Coughlan A.Y."/>
            <person name="Deshpande S."/>
            <person name="Douglass A.P."/>
            <person name="Hanson S.J."/>
            <person name="Klenk H.-P."/>
            <person name="LaButti K.M."/>
            <person name="Lapidus A."/>
            <person name="Lindquist E.A."/>
            <person name="Lipzen A.M."/>
            <person name="Meier-Kolthoff J.P."/>
            <person name="Ohm R.A."/>
            <person name="Otillar R.P."/>
            <person name="Pangilinan J.L."/>
            <person name="Peng Y."/>
            <person name="Rokas A."/>
            <person name="Rosa C.A."/>
            <person name="Scheuner C."/>
            <person name="Sibirny A.A."/>
            <person name="Slot J.C."/>
            <person name="Stielow J.B."/>
            <person name="Sun H."/>
            <person name="Kurtzman C.P."/>
            <person name="Blackwell M."/>
            <person name="Grigoriev I.V."/>
            <person name="Jeffries T.W."/>
        </authorList>
    </citation>
    <scope>NUCLEOTIDE SEQUENCE [LARGE SCALE GENOMIC DNA]</scope>
    <source>
        <strain evidence="8">NRRL Y-1626</strain>
    </source>
</reference>
<accession>A0A1B7TJK0</accession>
<dbReference type="PROSITE" id="PS50186">
    <property type="entry name" value="DEP"/>
    <property type="match status" value="1"/>
</dbReference>
<dbReference type="Gene3D" id="1.10.10.10">
    <property type="entry name" value="Winged helix-like DNA-binding domain superfamily/Winged helix DNA-binding domain"/>
    <property type="match status" value="1"/>
</dbReference>
<feature type="region of interest" description="Disordered" evidence="5">
    <location>
        <begin position="1"/>
        <end position="22"/>
    </location>
</feature>
<evidence type="ECO:0000256" key="4">
    <source>
        <dbReference type="ARBA" id="ARBA00021881"/>
    </source>
</evidence>
<dbReference type="GO" id="GO:1904262">
    <property type="term" value="P:negative regulation of TORC1 signaling"/>
    <property type="evidence" value="ECO:0007669"/>
    <property type="project" value="TreeGrafter"/>
</dbReference>
<gene>
    <name evidence="7" type="ORF">HANVADRAFT_21162</name>
</gene>
<dbReference type="EMBL" id="LXPE01000002">
    <property type="protein sequence ID" value="OBA28907.1"/>
    <property type="molecule type" value="Genomic_DNA"/>
</dbReference>
<comment type="similarity">
    <text evidence="2">Belongs to the IML1 family.</text>
</comment>
<name>A0A1B7TJK0_9ASCO</name>
<dbReference type="PANTHER" id="PTHR13179">
    <property type="entry name" value="DEP DOMAIN CONTAINING PROTEIN 5"/>
    <property type="match status" value="1"/>
</dbReference>
<dbReference type="GO" id="GO:0035556">
    <property type="term" value="P:intracellular signal transduction"/>
    <property type="evidence" value="ECO:0007669"/>
    <property type="project" value="InterPro"/>
</dbReference>
<dbReference type="SMART" id="SM00049">
    <property type="entry name" value="DEP"/>
    <property type="match status" value="1"/>
</dbReference>
<dbReference type="PANTHER" id="PTHR13179:SF8">
    <property type="entry name" value="GATOR COMPLEX PROTEIN DEPDC5"/>
    <property type="match status" value="1"/>
</dbReference>
<dbReference type="InterPro" id="IPR048255">
    <property type="entry name" value="IML1_N"/>
</dbReference>
<dbReference type="SUPFAM" id="SSF46785">
    <property type="entry name" value="Winged helix' DNA-binding domain"/>
    <property type="match status" value="1"/>
</dbReference>
<keyword evidence="8" id="KW-1185">Reference proteome</keyword>
<comment type="subcellular location">
    <subcellularLocation>
        <location evidence="1">Vacuole membrane</location>
        <topology evidence="1">Peripheral membrane protein</topology>
    </subcellularLocation>
</comment>
<feature type="region of interest" description="Disordered" evidence="5">
    <location>
        <begin position="627"/>
        <end position="671"/>
    </location>
</feature>
<sequence length="1436" mass="166452">MKNPNFTNANQLLSSSDNNSQNKALKNQDKKLYFIVKNFPDSYSRRTKNPQISLSYDDYHKLLGGLAIRSTVYVKIKDKKQEQCDLVELMAKDCYVNRGDMWLIRNKLNDSTVNLHQRLTFINSLRLSVTGIYKDGKKVFSGCINDDSKVIIRSESARFFFIIQITEEMWQFEEDGEVMFQKVVNSLFPKILKKWKKIGTNHNISIIFTATVNLANPDGEDDISASIPGYKSTNNKDYYRIVVDEVNITHWRKIMDTLRQEFMDFKKDLLNIKSDDGNYFIQGNLVSCVKTNILEAINMVTTVLLNPFRQIDLRHTTTHVMIISPGAGLFDVDYDLLKLTTKKLLSLEVTMDIICLSTPPMHIVPLLRYIDNNDCFRFCVPTWLSISFWNETSRKYGDWKPTCKIYDLQVLNLTEDDFKTSSMLKDLPNVANIRNIDNFTKHYDINAFNITDETIKEEIENTVGYFDMTKKIYIEHRDSISNTSLHTTGLKSLDSRHQFEKKNIPKFILQNQNIPKPSIQKIDTIQVTASKDVLSKEDKNSEYSEAINTLKTVKSNSQLPKLAQKFSNLFYNKKNTSISRKDDYISNDYKHNSVIPNRANLLNGENPINTHLDGFNRRKTPILKKQQHKLFSTNSNSNNSSPMFRKKGMSDDYQDDDDEITNHSRKMMNNNNKQKVKFQYDYWVDIENPSTAFDPERGDDLISQRWKDVYPKYFAKNTSKWRSFTTPADLPVTTAVCPTTAQYVDDYELRNYSVSLNPDIKASSLSNNDFVLIRNLIYARLIAGFQIIQNKIQLQKIEENYFKSFLAEPVTILNDENDFKNKVIYMLGNDEIHRICCNNDSVVEIRQYINKTDKISDFKVTPNIPMIKTRYESEYRRASLDPLNSFRPYVNWNQFDQYLAGYSEDDQTVATPTLNKFKSKFCVLSGEVSDFTMKSFGKDQLNSEEIRLEGLRKLIAVLYRLRVRSEGETKNSRKEEILPEIFFYTGSLQDFIMSQKDFLNELISDKKVDNDIGLLSSKSPDLNDLGLTTKSDLKKIAFELQYGDHKLNLCTRSWRWTNYEDTLIGSSLVNWLLKHFADIETREEAVSFGNYLMENGVIVHVLKNHGFLDGNYYYVIGQGYKNLEGYEPTIFSADSGLSKKRSRSSLNNRKSPPSFAPLLSIKSMKNDSSDIIALTPTSKHAGKPQVMLSSSLNLDLDPLKKSTKPQILTVHFDRVHNPDHCFHIRFEWVTTTPRLIDDLINNLSKTAESYGLKFVEIPWGEMMSVNTYNPFHSSVFISLALNPLTDLFFKDCDIIKENRFYFHMFFLEYSGFLLDNRGSEFFDKNSEDSKKEHFKFEIIYSWGKQTFKCAQFVHKTGAYIAEIIEDGSLFLAPNNIYLSRVNTSNTTSKSNDDSMKVYVDSQKVMLDFKKTCNNYEKLKEIFENGRDVWYSNKNKE</sequence>
<dbReference type="InterPro" id="IPR027244">
    <property type="entry name" value="IML1"/>
</dbReference>
<dbReference type="GO" id="GO:1990130">
    <property type="term" value="C:GATOR1 complex"/>
    <property type="evidence" value="ECO:0007669"/>
    <property type="project" value="TreeGrafter"/>
</dbReference>
<dbReference type="GO" id="GO:0005774">
    <property type="term" value="C:vacuolar membrane"/>
    <property type="evidence" value="ECO:0007669"/>
    <property type="project" value="UniProtKB-SubCell"/>
</dbReference>
<dbReference type="Proteomes" id="UP000092321">
    <property type="component" value="Unassembled WGS sequence"/>
</dbReference>
<evidence type="ECO:0000256" key="3">
    <source>
        <dbReference type="ARBA" id="ARBA00018529"/>
    </source>
</evidence>
<protein>
    <recommendedName>
        <fullName evidence="3">Vacuolar membrane-associated protein IML1</fullName>
    </recommendedName>
    <alternativeName>
        <fullName evidence="4">Vacuolar membrane-associated protein iml1</fullName>
    </alternativeName>
</protein>
<dbReference type="Pfam" id="PF12257">
    <property type="entry name" value="IML1"/>
    <property type="match status" value="1"/>
</dbReference>
<evidence type="ECO:0000256" key="1">
    <source>
        <dbReference type="ARBA" id="ARBA00004148"/>
    </source>
</evidence>
<comment type="caution">
    <text evidence="7">The sequence shown here is derived from an EMBL/GenBank/DDBJ whole genome shotgun (WGS) entry which is preliminary data.</text>
</comment>
<proteinExistence type="inferred from homology"/>